<evidence type="ECO:0000313" key="2">
    <source>
        <dbReference type="EMBL" id="WPG99983.1"/>
    </source>
</evidence>
<accession>A0AAQ3R6Z3</accession>
<name>A0AAQ3R6Z3_9PEZI</name>
<feature type="compositionally biased region" description="Basic and acidic residues" evidence="1">
    <location>
        <begin position="7"/>
        <end position="24"/>
    </location>
</feature>
<dbReference type="EMBL" id="CP138583">
    <property type="protein sequence ID" value="WPG99983.1"/>
    <property type="molecule type" value="Genomic_DNA"/>
</dbReference>
<protein>
    <submittedName>
        <fullName evidence="2">Uncharacterized protein</fullName>
    </submittedName>
</protein>
<dbReference type="Proteomes" id="UP001303373">
    <property type="component" value="Chromosome 4"/>
</dbReference>
<sequence>MSSPPWQDRRGMFQRGKEVHEPARRPSTGANVVEAVRKASVSSVGAIEKVVTGESVASASPSSPISQRRRSSNASGGLFGSLTQAKRGSEDYGERRASHVEQGALTSGWFGSTFRGTGVQKAAVPKPERKGVME</sequence>
<feature type="region of interest" description="Disordered" evidence="1">
    <location>
        <begin position="1"/>
        <end position="31"/>
    </location>
</feature>
<feature type="compositionally biased region" description="Basic and acidic residues" evidence="1">
    <location>
        <begin position="87"/>
        <end position="99"/>
    </location>
</feature>
<feature type="compositionally biased region" description="Low complexity" evidence="1">
    <location>
        <begin position="55"/>
        <end position="66"/>
    </location>
</feature>
<gene>
    <name evidence="2" type="ORF">R9X50_00280700</name>
</gene>
<evidence type="ECO:0000313" key="3">
    <source>
        <dbReference type="Proteomes" id="UP001303373"/>
    </source>
</evidence>
<keyword evidence="3" id="KW-1185">Reference proteome</keyword>
<proteinExistence type="predicted"/>
<evidence type="ECO:0000256" key="1">
    <source>
        <dbReference type="SAM" id="MobiDB-lite"/>
    </source>
</evidence>
<feature type="region of interest" description="Disordered" evidence="1">
    <location>
        <begin position="52"/>
        <end position="99"/>
    </location>
</feature>
<organism evidence="2 3">
    <name type="scientific">Acrodontium crateriforme</name>
    <dbReference type="NCBI Taxonomy" id="150365"/>
    <lineage>
        <taxon>Eukaryota</taxon>
        <taxon>Fungi</taxon>
        <taxon>Dikarya</taxon>
        <taxon>Ascomycota</taxon>
        <taxon>Pezizomycotina</taxon>
        <taxon>Dothideomycetes</taxon>
        <taxon>Dothideomycetidae</taxon>
        <taxon>Mycosphaerellales</taxon>
        <taxon>Teratosphaeriaceae</taxon>
        <taxon>Acrodontium</taxon>
    </lineage>
</organism>
<reference evidence="2 3" key="1">
    <citation type="submission" date="2023-11" db="EMBL/GenBank/DDBJ databases">
        <title>An acidophilic fungus is an integral part of prey digestion in a carnivorous sundew plant.</title>
        <authorList>
            <person name="Tsai I.J."/>
        </authorList>
    </citation>
    <scope>NUCLEOTIDE SEQUENCE [LARGE SCALE GENOMIC DNA]</scope>
    <source>
        <strain evidence="2">169a</strain>
    </source>
</reference>
<dbReference type="AlphaFoldDB" id="A0AAQ3R6Z3"/>